<evidence type="ECO:0000313" key="6">
    <source>
        <dbReference type="Proteomes" id="UP000653305"/>
    </source>
</evidence>
<dbReference type="InterPro" id="IPR025287">
    <property type="entry name" value="WAK_GUB"/>
</dbReference>
<proteinExistence type="predicted"/>
<dbReference type="Proteomes" id="UP000653305">
    <property type="component" value="Unassembled WGS sequence"/>
</dbReference>
<reference evidence="5" key="1">
    <citation type="submission" date="2020-07" db="EMBL/GenBank/DDBJ databases">
        <title>Ethylene signaling mediates host invasion by parasitic plants.</title>
        <authorList>
            <person name="Yoshida S."/>
        </authorList>
    </citation>
    <scope>NUCLEOTIDE SEQUENCE</scope>
    <source>
        <strain evidence="5">Okayama</strain>
    </source>
</reference>
<dbReference type="PANTHER" id="PTHR33138:SF30">
    <property type="entry name" value="LEAF RUST 10 DISEASE-RESISTANCE LOCUS RECEPTOR-LIKE PROTEIN KINASE-LIKE 2.7"/>
    <property type="match status" value="1"/>
</dbReference>
<dbReference type="GO" id="GO:0030247">
    <property type="term" value="F:polysaccharide binding"/>
    <property type="evidence" value="ECO:0007669"/>
    <property type="project" value="InterPro"/>
</dbReference>
<sequence length="266" mass="30592">MLSHKYPLLKSLFSCLIIIHLLLRPCNGKKNYHCPPSSCGNIPNISYPFRLKNDPKNCGNPKYELACENNTTFIYLDSSHKYIVRAIGYPNHTIHLADPSILENDSCSLPEYSVSTDKFRTDYPYSISRHMSRHMSRNNLYGTWQIITSFLTFMSCPYPVNNSLLLEVAAADCGHRNYGFNKSDSKHTYIKYGELNGSYIMDNCTVDLIVLMNPLPLKAEKSVSLSEIHSSLLYGFELSWFEECYVGFRMFRCGKTHLHLDKKIRD</sequence>
<name>A0A830BWR8_9LAMI</name>
<feature type="domain" description="Wall-associated receptor kinase galacturonan-binding" evidence="4">
    <location>
        <begin position="34"/>
        <end position="98"/>
    </location>
</feature>
<dbReference type="Pfam" id="PF13947">
    <property type="entry name" value="GUB_WAK_bind"/>
    <property type="match status" value="1"/>
</dbReference>
<evidence type="ECO:0000256" key="1">
    <source>
        <dbReference type="ARBA" id="ARBA00004167"/>
    </source>
</evidence>
<dbReference type="OrthoDB" id="1146903at2759"/>
<accession>A0A830BWR8</accession>
<comment type="subcellular location">
    <subcellularLocation>
        <location evidence="1">Membrane</location>
        <topology evidence="1">Single-pass membrane protein</topology>
    </subcellularLocation>
</comment>
<comment type="caution">
    <text evidence="5">The sequence shown here is derived from an EMBL/GenBank/DDBJ whole genome shotgun (WGS) entry which is preliminary data.</text>
</comment>
<dbReference type="GO" id="GO:0016020">
    <property type="term" value="C:membrane"/>
    <property type="evidence" value="ECO:0007669"/>
    <property type="project" value="UniProtKB-SubCell"/>
</dbReference>
<dbReference type="AlphaFoldDB" id="A0A830BWR8"/>
<evidence type="ECO:0000256" key="2">
    <source>
        <dbReference type="ARBA" id="ARBA00022729"/>
    </source>
</evidence>
<evidence type="ECO:0000313" key="5">
    <source>
        <dbReference type="EMBL" id="GFP91890.1"/>
    </source>
</evidence>
<protein>
    <recommendedName>
        <fullName evidence="4">Wall-associated receptor kinase galacturonan-binding domain-containing protein</fullName>
    </recommendedName>
</protein>
<keyword evidence="6" id="KW-1185">Reference proteome</keyword>
<evidence type="ECO:0000256" key="3">
    <source>
        <dbReference type="SAM" id="SignalP"/>
    </source>
</evidence>
<dbReference type="PANTHER" id="PTHR33138">
    <property type="entry name" value="OS01G0690200 PROTEIN"/>
    <property type="match status" value="1"/>
</dbReference>
<feature type="chain" id="PRO_5032722794" description="Wall-associated receptor kinase galacturonan-binding domain-containing protein" evidence="3">
    <location>
        <begin position="29"/>
        <end position="266"/>
    </location>
</feature>
<organism evidence="5 6">
    <name type="scientific">Phtheirospermum japonicum</name>
    <dbReference type="NCBI Taxonomy" id="374723"/>
    <lineage>
        <taxon>Eukaryota</taxon>
        <taxon>Viridiplantae</taxon>
        <taxon>Streptophyta</taxon>
        <taxon>Embryophyta</taxon>
        <taxon>Tracheophyta</taxon>
        <taxon>Spermatophyta</taxon>
        <taxon>Magnoliopsida</taxon>
        <taxon>eudicotyledons</taxon>
        <taxon>Gunneridae</taxon>
        <taxon>Pentapetalae</taxon>
        <taxon>asterids</taxon>
        <taxon>lamiids</taxon>
        <taxon>Lamiales</taxon>
        <taxon>Orobanchaceae</taxon>
        <taxon>Orobanchaceae incertae sedis</taxon>
        <taxon>Phtheirospermum</taxon>
    </lineage>
</organism>
<feature type="signal peptide" evidence="3">
    <location>
        <begin position="1"/>
        <end position="28"/>
    </location>
</feature>
<gene>
    <name evidence="5" type="ORF">PHJA_001333100</name>
</gene>
<dbReference type="EMBL" id="BMAC01000258">
    <property type="protein sequence ID" value="GFP91890.1"/>
    <property type="molecule type" value="Genomic_DNA"/>
</dbReference>
<evidence type="ECO:0000259" key="4">
    <source>
        <dbReference type="Pfam" id="PF13947"/>
    </source>
</evidence>
<keyword evidence="2 3" id="KW-0732">Signal</keyword>